<comment type="caution">
    <text evidence="4">The sequence shown here is derived from an EMBL/GenBank/DDBJ whole genome shotgun (WGS) entry which is preliminary data.</text>
</comment>
<evidence type="ECO:0000256" key="2">
    <source>
        <dbReference type="SAM" id="Phobius"/>
    </source>
</evidence>
<feature type="compositionally biased region" description="Polar residues" evidence="1">
    <location>
        <begin position="36"/>
        <end position="52"/>
    </location>
</feature>
<gene>
    <name evidence="4" type="ORF">KAOT1_11572</name>
</gene>
<feature type="transmembrane region" description="Helical" evidence="2">
    <location>
        <begin position="69"/>
        <end position="86"/>
    </location>
</feature>
<reference evidence="4 5" key="1">
    <citation type="journal article" date="2011" name="J. Bacteriol.">
        <title>Genome sequence of the algicidal bacterium Kordia algicida OT-1.</title>
        <authorList>
            <person name="Lee H.S."/>
            <person name="Kang S.G."/>
            <person name="Kwon K.K."/>
            <person name="Lee J.H."/>
            <person name="Kim S.J."/>
        </authorList>
    </citation>
    <scope>NUCLEOTIDE SEQUENCE [LARGE SCALE GENOMIC DNA]</scope>
    <source>
        <strain evidence="4 5">OT-1</strain>
    </source>
</reference>
<name>A9DI77_9FLAO</name>
<dbReference type="EMBL" id="ABIB01000001">
    <property type="protein sequence ID" value="EDP97850.1"/>
    <property type="molecule type" value="Genomic_DNA"/>
</dbReference>
<keyword evidence="5" id="KW-1185">Reference proteome</keyword>
<dbReference type="AlphaFoldDB" id="A9DI77"/>
<keyword evidence="3" id="KW-0732">Signal</keyword>
<keyword evidence="2" id="KW-1133">Transmembrane helix</keyword>
<dbReference type="HOGENOM" id="CLU_2180373_0_0_10"/>
<feature type="signal peptide" evidence="3">
    <location>
        <begin position="1"/>
        <end position="19"/>
    </location>
</feature>
<evidence type="ECO:0000313" key="4">
    <source>
        <dbReference type="EMBL" id="EDP97850.1"/>
    </source>
</evidence>
<evidence type="ECO:0000256" key="3">
    <source>
        <dbReference type="SAM" id="SignalP"/>
    </source>
</evidence>
<keyword evidence="2" id="KW-0472">Membrane</keyword>
<feature type="region of interest" description="Disordered" evidence="1">
    <location>
        <begin position="36"/>
        <end position="61"/>
    </location>
</feature>
<protein>
    <submittedName>
        <fullName evidence="4">Uncharacterized protein</fullName>
    </submittedName>
</protein>
<organism evidence="4 5">
    <name type="scientific">Kordia algicida OT-1</name>
    <dbReference type="NCBI Taxonomy" id="391587"/>
    <lineage>
        <taxon>Bacteria</taxon>
        <taxon>Pseudomonadati</taxon>
        <taxon>Bacteroidota</taxon>
        <taxon>Flavobacteriia</taxon>
        <taxon>Flavobacteriales</taxon>
        <taxon>Flavobacteriaceae</taxon>
        <taxon>Kordia</taxon>
    </lineage>
</organism>
<dbReference type="RefSeq" id="WP_007094864.1">
    <property type="nucleotide sequence ID" value="NZ_CP142125.1"/>
</dbReference>
<sequence length="109" mass="12035">MKIQFTILLFFICTCNLLANRLAEANTPDDLNTTVVAQGNDTGAMSPSNITDEGSGGGLSSDKESINSILGYSILIFFSVLIIILIDNRNLERRYKKLATDFKNKEPFL</sequence>
<proteinExistence type="predicted"/>
<keyword evidence="2" id="KW-0812">Transmembrane</keyword>
<accession>A9DI77</accession>
<evidence type="ECO:0000313" key="5">
    <source>
        <dbReference type="Proteomes" id="UP000002945"/>
    </source>
</evidence>
<dbReference type="OrthoDB" id="1454582at2"/>
<dbReference type="Proteomes" id="UP000002945">
    <property type="component" value="Unassembled WGS sequence"/>
</dbReference>
<feature type="chain" id="PRO_5002736540" evidence="3">
    <location>
        <begin position="20"/>
        <end position="109"/>
    </location>
</feature>
<evidence type="ECO:0000256" key="1">
    <source>
        <dbReference type="SAM" id="MobiDB-lite"/>
    </source>
</evidence>